<reference evidence="1" key="2">
    <citation type="journal article" date="2022" name="New Phytol.">
        <title>Evolutionary transition to the ectomycorrhizal habit in the genomes of a hyperdiverse lineage of mushroom-forming fungi.</title>
        <authorList>
            <person name="Looney B."/>
            <person name="Miyauchi S."/>
            <person name="Morin E."/>
            <person name="Drula E."/>
            <person name="Courty P.E."/>
            <person name="Kohler A."/>
            <person name="Kuo A."/>
            <person name="LaButti K."/>
            <person name="Pangilinan J."/>
            <person name="Lipzen A."/>
            <person name="Riley R."/>
            <person name="Andreopoulos W."/>
            <person name="He G."/>
            <person name="Johnson J."/>
            <person name="Nolan M."/>
            <person name="Tritt A."/>
            <person name="Barry K.W."/>
            <person name="Grigoriev I.V."/>
            <person name="Nagy L.G."/>
            <person name="Hibbett D."/>
            <person name="Henrissat B."/>
            <person name="Matheny P.B."/>
            <person name="Labbe J."/>
            <person name="Martin F.M."/>
        </authorList>
    </citation>
    <scope>NUCLEOTIDE SEQUENCE</scope>
    <source>
        <strain evidence="1">EC-137</strain>
    </source>
</reference>
<evidence type="ECO:0000313" key="1">
    <source>
        <dbReference type="EMBL" id="KAI0033388.1"/>
    </source>
</evidence>
<comment type="caution">
    <text evidence="1">The sequence shown here is derived from an EMBL/GenBank/DDBJ whole genome shotgun (WGS) entry which is preliminary data.</text>
</comment>
<dbReference type="Proteomes" id="UP000814128">
    <property type="component" value="Unassembled WGS sequence"/>
</dbReference>
<organism evidence="1 2">
    <name type="scientific">Vararia minispora EC-137</name>
    <dbReference type="NCBI Taxonomy" id="1314806"/>
    <lineage>
        <taxon>Eukaryota</taxon>
        <taxon>Fungi</taxon>
        <taxon>Dikarya</taxon>
        <taxon>Basidiomycota</taxon>
        <taxon>Agaricomycotina</taxon>
        <taxon>Agaricomycetes</taxon>
        <taxon>Russulales</taxon>
        <taxon>Lachnocladiaceae</taxon>
        <taxon>Vararia</taxon>
    </lineage>
</organism>
<protein>
    <submittedName>
        <fullName evidence="1">Uncharacterized protein</fullName>
    </submittedName>
</protein>
<gene>
    <name evidence="1" type="ORF">K488DRAFT_47862</name>
</gene>
<reference evidence="1" key="1">
    <citation type="submission" date="2021-02" db="EMBL/GenBank/DDBJ databases">
        <authorList>
            <consortium name="DOE Joint Genome Institute"/>
            <person name="Ahrendt S."/>
            <person name="Looney B.P."/>
            <person name="Miyauchi S."/>
            <person name="Morin E."/>
            <person name="Drula E."/>
            <person name="Courty P.E."/>
            <person name="Chicoki N."/>
            <person name="Fauchery L."/>
            <person name="Kohler A."/>
            <person name="Kuo A."/>
            <person name="Labutti K."/>
            <person name="Pangilinan J."/>
            <person name="Lipzen A."/>
            <person name="Riley R."/>
            <person name="Andreopoulos W."/>
            <person name="He G."/>
            <person name="Johnson J."/>
            <person name="Barry K.W."/>
            <person name="Grigoriev I.V."/>
            <person name="Nagy L."/>
            <person name="Hibbett D."/>
            <person name="Henrissat B."/>
            <person name="Matheny P.B."/>
            <person name="Labbe J."/>
            <person name="Martin F."/>
        </authorList>
    </citation>
    <scope>NUCLEOTIDE SEQUENCE</scope>
    <source>
        <strain evidence="1">EC-137</strain>
    </source>
</reference>
<evidence type="ECO:0000313" key="2">
    <source>
        <dbReference type="Proteomes" id="UP000814128"/>
    </source>
</evidence>
<proteinExistence type="predicted"/>
<keyword evidence="2" id="KW-1185">Reference proteome</keyword>
<accession>A0ACB8QNG4</accession>
<sequence length="491" mass="46880">MARFTSLFTSIVFVASAYAAPLHHTKRIAQITIDAPQKWRDACNAANGGGQCTNIAVTAAATLLAAAANCDQQDSADQMVDLGKQLNSQSMVTAAQIFVQQPRNSPNSVSVPYCNKAPKNSELNGLFQCQFQGSNPNTFVGGLKVGDAGTIPFGLNAALNPLGSCPANPSGPIADGTQLSGITSNPGTGASGSGASGSGASGNATATVAASAAGSSTTASSTASAASSSASAGASATVTASAASSMASTSSGSASGFQAQNAKDAQALNAKFASLTANSSCNDGDQACIGGGFAQCVGGKFQVTQCSGGTQCFALPLVNKAGTSLTCDTAADAAARIAATGVSGGVDGSGSSSGSSSGSGSASSSSAPAAGGANVAAGTSATLSAAASAPSAGSAGGFQAQNAKDAQALNAKFASLTANSPCNDGDQACVGGGFAQCVGGKFQVTQCSGGTQCFALPLVNKRGTSITCDTASDAAARMSAAGVSGGVNGSS</sequence>
<dbReference type="EMBL" id="MU273521">
    <property type="protein sequence ID" value="KAI0033388.1"/>
    <property type="molecule type" value="Genomic_DNA"/>
</dbReference>
<name>A0ACB8QNG4_9AGAM</name>